<keyword evidence="2" id="KW-0711">Selenium</keyword>
<evidence type="ECO:0000256" key="1">
    <source>
        <dbReference type="ARBA" id="ARBA00005606"/>
    </source>
</evidence>
<reference evidence="3" key="1">
    <citation type="submission" date="2019-07" db="EMBL/GenBank/DDBJ databases">
        <authorList>
            <person name="Dittberner H."/>
        </authorList>
    </citation>
    <scope>NUCLEOTIDE SEQUENCE [LARGE SCALE GENOMIC DNA]</scope>
</reference>
<protein>
    <submittedName>
        <fullName evidence="3">Uncharacterized protein</fullName>
    </submittedName>
</protein>
<gene>
    <name evidence="3" type="ORF">ANE_LOCUS11679</name>
</gene>
<organism evidence="3 4">
    <name type="scientific">Arabis nemorensis</name>
    <dbReference type="NCBI Taxonomy" id="586526"/>
    <lineage>
        <taxon>Eukaryota</taxon>
        <taxon>Viridiplantae</taxon>
        <taxon>Streptophyta</taxon>
        <taxon>Embryophyta</taxon>
        <taxon>Tracheophyta</taxon>
        <taxon>Spermatophyta</taxon>
        <taxon>Magnoliopsida</taxon>
        <taxon>eudicotyledons</taxon>
        <taxon>Gunneridae</taxon>
        <taxon>Pentapetalae</taxon>
        <taxon>rosids</taxon>
        <taxon>malvids</taxon>
        <taxon>Brassicales</taxon>
        <taxon>Brassicaceae</taxon>
        <taxon>Arabideae</taxon>
        <taxon>Arabis</taxon>
    </lineage>
</organism>
<accession>A0A565BHY8</accession>
<evidence type="ECO:0000313" key="4">
    <source>
        <dbReference type="Proteomes" id="UP000489600"/>
    </source>
</evidence>
<sequence>MLVSCLGDKEGNAKGKGFLLLDSDFNVKSRWDKPGHSPLFGYDFWYQPRHKTLISTSWGAPKAFLKDFNLQHVADGLYGSHLHVYKWPEDGMKQITDLGDTGLLPLEVTLHNRTIRIEKNLNQTLSLDGKQLYATNSLFSAWDRQFYPELIDKGSHIIQIDVHTNKGWIFLAHEMRYPGGEWILWLDSSVLIQSGLLRLF</sequence>
<dbReference type="EMBL" id="CABITT030000004">
    <property type="protein sequence ID" value="VVB01235.1"/>
    <property type="molecule type" value="Genomic_DNA"/>
</dbReference>
<dbReference type="Pfam" id="PF05694">
    <property type="entry name" value="SBP56"/>
    <property type="match status" value="2"/>
</dbReference>
<dbReference type="Proteomes" id="UP000489600">
    <property type="component" value="Unassembled WGS sequence"/>
</dbReference>
<keyword evidence="4" id="KW-1185">Reference proteome</keyword>
<dbReference type="PANTHER" id="PTHR23300:SF14">
    <property type="entry name" value="SELENIUM-BINDING PROTEIN 2"/>
    <property type="match status" value="1"/>
</dbReference>
<dbReference type="GO" id="GO:0008430">
    <property type="term" value="F:selenium binding"/>
    <property type="evidence" value="ECO:0007669"/>
    <property type="project" value="InterPro"/>
</dbReference>
<comment type="similarity">
    <text evidence="1">Belongs to the selenium-binding protein family.</text>
</comment>
<dbReference type="OrthoDB" id="1671041at2759"/>
<dbReference type="InterPro" id="IPR008826">
    <property type="entry name" value="Se-bd"/>
</dbReference>
<dbReference type="PANTHER" id="PTHR23300">
    <property type="entry name" value="METHANETHIOL OXIDASE"/>
    <property type="match status" value="1"/>
</dbReference>
<name>A0A565BHY8_9BRAS</name>
<evidence type="ECO:0000256" key="2">
    <source>
        <dbReference type="ARBA" id="ARBA00023266"/>
    </source>
</evidence>
<proteinExistence type="inferred from homology"/>
<comment type="caution">
    <text evidence="3">The sequence shown here is derived from an EMBL/GenBank/DDBJ whole genome shotgun (WGS) entry which is preliminary data.</text>
</comment>
<dbReference type="AlphaFoldDB" id="A0A565BHY8"/>
<evidence type="ECO:0000313" key="3">
    <source>
        <dbReference type="EMBL" id="VVB01235.1"/>
    </source>
</evidence>